<keyword evidence="13" id="KW-1185">Reference proteome</keyword>
<dbReference type="PANTHER" id="PTHR42643">
    <property type="entry name" value="IONOTROPIC RECEPTOR 20A-RELATED"/>
    <property type="match status" value="1"/>
</dbReference>
<evidence type="ECO:0000313" key="13">
    <source>
        <dbReference type="Proteomes" id="UP001152798"/>
    </source>
</evidence>
<evidence type="ECO:0000313" key="12">
    <source>
        <dbReference type="EMBL" id="CAH1405177.1"/>
    </source>
</evidence>
<dbReference type="AlphaFoldDB" id="A0A9P0MWM8"/>
<dbReference type="GO" id="GO:0050906">
    <property type="term" value="P:detection of stimulus involved in sensory perception"/>
    <property type="evidence" value="ECO:0007669"/>
    <property type="project" value="UniProtKB-ARBA"/>
</dbReference>
<evidence type="ECO:0000256" key="5">
    <source>
        <dbReference type="ARBA" id="ARBA00022989"/>
    </source>
</evidence>
<dbReference type="InterPro" id="IPR052192">
    <property type="entry name" value="Insect_Ionotropic_Sensory_Rcpt"/>
</dbReference>
<feature type="transmembrane region" description="Helical" evidence="9">
    <location>
        <begin position="593"/>
        <end position="616"/>
    </location>
</feature>
<evidence type="ECO:0000256" key="8">
    <source>
        <dbReference type="ARBA" id="ARBA00023180"/>
    </source>
</evidence>
<dbReference type="InterPro" id="IPR001320">
    <property type="entry name" value="Iontro_rcpt_C"/>
</dbReference>
<protein>
    <recommendedName>
        <fullName evidence="11">Ionotropic glutamate receptor C-terminal domain-containing protein</fullName>
    </recommendedName>
</protein>
<evidence type="ECO:0000256" key="9">
    <source>
        <dbReference type="SAM" id="Phobius"/>
    </source>
</evidence>
<dbReference type="OrthoDB" id="6615459at2759"/>
<keyword evidence="6 9" id="KW-0472">Membrane</keyword>
<feature type="domain" description="Ionotropic glutamate receptor C-terminal" evidence="11">
    <location>
        <begin position="355"/>
        <end position="600"/>
    </location>
</feature>
<reference evidence="12" key="1">
    <citation type="submission" date="2022-01" db="EMBL/GenBank/DDBJ databases">
        <authorList>
            <person name="King R."/>
        </authorList>
    </citation>
    <scope>NUCLEOTIDE SEQUENCE</scope>
</reference>
<dbReference type="Pfam" id="PF00060">
    <property type="entry name" value="Lig_chan"/>
    <property type="match status" value="1"/>
</dbReference>
<dbReference type="Proteomes" id="UP001152798">
    <property type="component" value="Chromosome 6"/>
</dbReference>
<dbReference type="PANTHER" id="PTHR42643:SF30">
    <property type="entry name" value="IONOTROPIC RECEPTOR 40A-RELATED"/>
    <property type="match status" value="1"/>
</dbReference>
<sequence>MWWTLLFLVGIVGFELDAEESTVSEVSDCLLAIAEKYLDRHCLAFLFPLNFSSPSLVNVPPLVRSSLLRKMGDRWASYLPVVNPYKMFNPFMEPKPGPLRMLHCAHVIILDKTDSLLDQIEEILYKFYSHYYMHGGWEKTRMVVAVSSPVEESEIYELLFYIFIRGDLDVIFVGILDNTVTVSTFFPFGKSRNSCPENNNSTEILDFWMNGTFIRNENLFPEKLPEKFNSCTMKVGTYHNPPYFIVNEAGKPSGGIEYGVVEIIAEHLGMKIDYRIYNRSDAWLWMEKDGPKGLSTDLRLGHVWLTVSGDKNLVFTFPSLIIPHPFMTEHICFFFKNPKDVATWKLIFVGFNEILWIILIATAFAFPCCLFLLARFQNYQHPFKKFSISLMSSYALLLSFPSSVDPRTIIFRLAFATWLFYTIHINLAYSATLKSLLTTGKTEPIMNSFEQLLEENLKTAVTQNVLYQTGQMDEPVIKEILANHLVVEGYKVIYHQLKKYGNLSFLDMDLPFSYTVKKNNLSMYKSDLCLRFFYLGIMMRRNHFIIQKVADLSFRITQSGFPAKFIKDYVEVPNKPTQVKLRAFSIVDLSGPFLILIIGCVLALGLFLGEVTVYSVKANLRKRSIRRFEDEIF</sequence>
<comment type="subcellular location">
    <subcellularLocation>
        <location evidence="1">Cell membrane</location>
        <topology evidence="1">Multi-pass membrane protein</topology>
    </subcellularLocation>
</comment>
<evidence type="ECO:0000256" key="2">
    <source>
        <dbReference type="ARBA" id="ARBA00008685"/>
    </source>
</evidence>
<evidence type="ECO:0000256" key="7">
    <source>
        <dbReference type="ARBA" id="ARBA00023170"/>
    </source>
</evidence>
<organism evidence="12 13">
    <name type="scientific">Nezara viridula</name>
    <name type="common">Southern green stink bug</name>
    <name type="synonym">Cimex viridulus</name>
    <dbReference type="NCBI Taxonomy" id="85310"/>
    <lineage>
        <taxon>Eukaryota</taxon>
        <taxon>Metazoa</taxon>
        <taxon>Ecdysozoa</taxon>
        <taxon>Arthropoda</taxon>
        <taxon>Hexapoda</taxon>
        <taxon>Insecta</taxon>
        <taxon>Pterygota</taxon>
        <taxon>Neoptera</taxon>
        <taxon>Paraneoptera</taxon>
        <taxon>Hemiptera</taxon>
        <taxon>Heteroptera</taxon>
        <taxon>Panheteroptera</taxon>
        <taxon>Pentatomomorpha</taxon>
        <taxon>Pentatomoidea</taxon>
        <taxon>Pentatomidae</taxon>
        <taxon>Pentatominae</taxon>
        <taxon>Nezara</taxon>
    </lineage>
</organism>
<keyword evidence="7" id="KW-0675">Receptor</keyword>
<keyword evidence="5 9" id="KW-1133">Transmembrane helix</keyword>
<dbReference type="GO" id="GO:0015276">
    <property type="term" value="F:ligand-gated monoatomic ion channel activity"/>
    <property type="evidence" value="ECO:0007669"/>
    <property type="project" value="InterPro"/>
</dbReference>
<keyword evidence="4 9" id="KW-0812">Transmembrane</keyword>
<feature type="chain" id="PRO_5040308001" description="Ionotropic glutamate receptor C-terminal domain-containing protein" evidence="10">
    <location>
        <begin position="19"/>
        <end position="633"/>
    </location>
</feature>
<accession>A0A9P0MWM8</accession>
<evidence type="ECO:0000256" key="3">
    <source>
        <dbReference type="ARBA" id="ARBA00022475"/>
    </source>
</evidence>
<proteinExistence type="inferred from homology"/>
<gene>
    <name evidence="12" type="ORF">NEZAVI_LOCUS13440</name>
</gene>
<dbReference type="GO" id="GO:0005886">
    <property type="term" value="C:plasma membrane"/>
    <property type="evidence" value="ECO:0007669"/>
    <property type="project" value="UniProtKB-SubCell"/>
</dbReference>
<evidence type="ECO:0000256" key="1">
    <source>
        <dbReference type="ARBA" id="ARBA00004651"/>
    </source>
</evidence>
<feature type="transmembrane region" description="Helical" evidence="9">
    <location>
        <begin position="354"/>
        <end position="374"/>
    </location>
</feature>
<evidence type="ECO:0000256" key="10">
    <source>
        <dbReference type="SAM" id="SignalP"/>
    </source>
</evidence>
<comment type="similarity">
    <text evidence="2">Belongs to the glutamate-gated ion channel (TC 1.A.10.1) family.</text>
</comment>
<evidence type="ECO:0000256" key="6">
    <source>
        <dbReference type="ARBA" id="ARBA00023136"/>
    </source>
</evidence>
<dbReference type="SUPFAM" id="SSF53850">
    <property type="entry name" value="Periplasmic binding protein-like II"/>
    <property type="match status" value="1"/>
</dbReference>
<feature type="signal peptide" evidence="10">
    <location>
        <begin position="1"/>
        <end position="18"/>
    </location>
</feature>
<keyword evidence="8" id="KW-0325">Glycoprotein</keyword>
<dbReference type="Gene3D" id="1.10.287.70">
    <property type="match status" value="1"/>
</dbReference>
<name>A0A9P0MWM8_NEZVI</name>
<keyword evidence="3" id="KW-1003">Cell membrane</keyword>
<feature type="transmembrane region" description="Helical" evidence="9">
    <location>
        <begin position="409"/>
        <end position="429"/>
    </location>
</feature>
<evidence type="ECO:0000259" key="11">
    <source>
        <dbReference type="Pfam" id="PF00060"/>
    </source>
</evidence>
<keyword evidence="10" id="KW-0732">Signal</keyword>
<dbReference type="EMBL" id="OV725082">
    <property type="protein sequence ID" value="CAH1405177.1"/>
    <property type="molecule type" value="Genomic_DNA"/>
</dbReference>
<evidence type="ECO:0000256" key="4">
    <source>
        <dbReference type="ARBA" id="ARBA00022692"/>
    </source>
</evidence>